<organism evidence="1 2">
    <name type="scientific">Brassica napus</name>
    <name type="common">Rape</name>
    <dbReference type="NCBI Taxonomy" id="3708"/>
    <lineage>
        <taxon>Eukaryota</taxon>
        <taxon>Viridiplantae</taxon>
        <taxon>Streptophyta</taxon>
        <taxon>Embryophyta</taxon>
        <taxon>Tracheophyta</taxon>
        <taxon>Spermatophyta</taxon>
        <taxon>Magnoliopsida</taxon>
        <taxon>eudicotyledons</taxon>
        <taxon>Gunneridae</taxon>
        <taxon>Pentapetalae</taxon>
        <taxon>rosids</taxon>
        <taxon>malvids</taxon>
        <taxon>Brassicales</taxon>
        <taxon>Brassicaceae</taxon>
        <taxon>Brassiceae</taxon>
        <taxon>Brassica</taxon>
    </lineage>
</organism>
<reference evidence="1 2" key="1">
    <citation type="submission" date="2021-05" db="EMBL/GenBank/DDBJ databases">
        <title>Genome Assembly of Synthetic Allotetraploid Brassica napus Reveals Homoeologous Exchanges between Subgenomes.</title>
        <authorList>
            <person name="Davis J.T."/>
        </authorList>
    </citation>
    <scope>NUCLEOTIDE SEQUENCE [LARGE SCALE GENOMIC DNA]</scope>
    <source>
        <strain evidence="2">cv. Da-Ae</strain>
        <tissue evidence="1">Seedling</tissue>
    </source>
</reference>
<feature type="non-terminal residue" evidence="1">
    <location>
        <position position="35"/>
    </location>
</feature>
<evidence type="ECO:0000313" key="1">
    <source>
        <dbReference type="EMBL" id="KAH0911531.1"/>
    </source>
</evidence>
<protein>
    <submittedName>
        <fullName evidence="1">Uncharacterized protein</fullName>
    </submittedName>
</protein>
<dbReference type="Proteomes" id="UP000824890">
    <property type="component" value="Unassembled WGS sequence"/>
</dbReference>
<dbReference type="EMBL" id="JAGKQM010000009">
    <property type="protein sequence ID" value="KAH0911531.1"/>
    <property type="molecule type" value="Genomic_DNA"/>
</dbReference>
<accession>A0ABQ8C394</accession>
<gene>
    <name evidence="1" type="ORF">HID58_034852</name>
</gene>
<sequence length="35" mass="4010">MILAKKRVIRSQLTLGIYPIENFSMSSACGKYQVY</sequence>
<proteinExistence type="predicted"/>
<name>A0ABQ8C394_BRANA</name>
<evidence type="ECO:0000313" key="2">
    <source>
        <dbReference type="Proteomes" id="UP000824890"/>
    </source>
</evidence>
<comment type="caution">
    <text evidence="1">The sequence shown here is derived from an EMBL/GenBank/DDBJ whole genome shotgun (WGS) entry which is preliminary data.</text>
</comment>
<keyword evidence="2" id="KW-1185">Reference proteome</keyword>